<keyword evidence="7" id="KW-1185">Reference proteome</keyword>
<evidence type="ECO:0000313" key="7">
    <source>
        <dbReference type="Proteomes" id="UP001596087"/>
    </source>
</evidence>
<evidence type="ECO:0000256" key="5">
    <source>
        <dbReference type="SAM" id="SignalP"/>
    </source>
</evidence>
<dbReference type="EMBL" id="JBHSKD010000027">
    <property type="protein sequence ID" value="MFC5179416.1"/>
    <property type="molecule type" value="Genomic_DNA"/>
</dbReference>
<comment type="caution">
    <text evidence="6">The sequence shown here is derived from an EMBL/GenBank/DDBJ whole genome shotgun (WGS) entry which is preliminary data.</text>
</comment>
<dbReference type="PRINTS" id="PR00909">
    <property type="entry name" value="SPERMDNBNDNG"/>
</dbReference>
<reference evidence="7" key="1">
    <citation type="journal article" date="2019" name="Int. J. Syst. Evol. Microbiol.">
        <title>The Global Catalogue of Microorganisms (GCM) 10K type strain sequencing project: providing services to taxonomists for standard genome sequencing and annotation.</title>
        <authorList>
            <consortium name="The Broad Institute Genomics Platform"/>
            <consortium name="The Broad Institute Genome Sequencing Center for Infectious Disease"/>
            <person name="Wu L."/>
            <person name="Ma J."/>
        </authorList>
    </citation>
    <scope>NUCLEOTIDE SEQUENCE [LARGE SCALE GENOMIC DNA]</scope>
    <source>
        <strain evidence="7">DFY41</strain>
    </source>
</reference>
<accession>A0ABW0BQ52</accession>
<name>A0ABW0BQ52_9ACTN</name>
<keyword evidence="4" id="KW-0574">Periplasm</keyword>
<evidence type="ECO:0000256" key="4">
    <source>
        <dbReference type="ARBA" id="ARBA00022764"/>
    </source>
</evidence>
<protein>
    <submittedName>
        <fullName evidence="6">PotD/PotF family extracellular solute-binding protein</fullName>
    </submittedName>
</protein>
<comment type="subcellular location">
    <subcellularLocation>
        <location evidence="1">Periplasm</location>
    </subcellularLocation>
</comment>
<dbReference type="CDD" id="cd13590">
    <property type="entry name" value="PBP2_PotD_PotF_like"/>
    <property type="match status" value="1"/>
</dbReference>
<evidence type="ECO:0000256" key="2">
    <source>
        <dbReference type="ARBA" id="ARBA00022448"/>
    </source>
</evidence>
<evidence type="ECO:0000313" key="6">
    <source>
        <dbReference type="EMBL" id="MFC5179416.1"/>
    </source>
</evidence>
<dbReference type="InterPro" id="IPR006059">
    <property type="entry name" value="SBP"/>
</dbReference>
<dbReference type="PANTHER" id="PTHR30222:SF17">
    <property type="entry name" value="SPERMIDINE_PUTRESCINE-BINDING PERIPLASMIC PROTEIN"/>
    <property type="match status" value="1"/>
</dbReference>
<sequence>MSNDSVPQLLRRRTVLAGLAGFAGAAAFAGCGGSSSSSSPQASKATVAPEADGDLTWFTWEGYVEPSIVSDFEKKYGVKVSIVPYDSNDTMLQKLAAGQPYDLVTNNSAYMPQSILGGLLMPLALDALDNGGEVVDYFQKPAYDNGDNLFSVPYSGGPTGIVYRTDKMSPTQSWNDLWDNDEAAGHVFVLDYQPDTIGASLLRNGEDLNSDDPEAVTAAVDGLIALKPKLGGVSNDSRTNVGNGDAWIHHAWVPDAFALMKDSKYADQLDFEVTTTEGVPFGMDLLTIGANAKAPGTAMLFIDWILSPEMSARNVGYTGQLAGTKAGDAAYDEVMKDFPSLMVGEDYYENALWREAATGARKDLWTQQWNRFKAA</sequence>
<evidence type="ECO:0000256" key="1">
    <source>
        <dbReference type="ARBA" id="ARBA00004418"/>
    </source>
</evidence>
<gene>
    <name evidence="6" type="ORF">ACFPGP_22255</name>
</gene>
<organism evidence="6 7">
    <name type="scientific">Nocardioides taihuensis</name>
    <dbReference type="NCBI Taxonomy" id="1835606"/>
    <lineage>
        <taxon>Bacteria</taxon>
        <taxon>Bacillati</taxon>
        <taxon>Actinomycetota</taxon>
        <taxon>Actinomycetes</taxon>
        <taxon>Propionibacteriales</taxon>
        <taxon>Nocardioidaceae</taxon>
        <taxon>Nocardioides</taxon>
    </lineage>
</organism>
<feature type="signal peptide" evidence="5">
    <location>
        <begin position="1"/>
        <end position="29"/>
    </location>
</feature>
<dbReference type="SUPFAM" id="SSF53850">
    <property type="entry name" value="Periplasmic binding protein-like II"/>
    <property type="match status" value="1"/>
</dbReference>
<dbReference type="RefSeq" id="WP_378593522.1">
    <property type="nucleotide sequence ID" value="NZ_JBHSKD010000027.1"/>
</dbReference>
<proteinExistence type="predicted"/>
<keyword evidence="2" id="KW-0813">Transport</keyword>
<dbReference type="PROSITE" id="PS51318">
    <property type="entry name" value="TAT"/>
    <property type="match status" value="1"/>
</dbReference>
<dbReference type="PANTHER" id="PTHR30222">
    <property type="entry name" value="SPERMIDINE/PUTRESCINE-BINDING PERIPLASMIC PROTEIN"/>
    <property type="match status" value="1"/>
</dbReference>
<dbReference type="InterPro" id="IPR006311">
    <property type="entry name" value="TAT_signal"/>
</dbReference>
<dbReference type="InterPro" id="IPR001188">
    <property type="entry name" value="Sperm_putr-bd"/>
</dbReference>
<keyword evidence="3 5" id="KW-0732">Signal</keyword>
<feature type="chain" id="PRO_5047421541" evidence="5">
    <location>
        <begin position="30"/>
        <end position="375"/>
    </location>
</feature>
<dbReference type="Pfam" id="PF13416">
    <property type="entry name" value="SBP_bac_8"/>
    <property type="match status" value="1"/>
</dbReference>
<dbReference type="Gene3D" id="3.40.190.10">
    <property type="entry name" value="Periplasmic binding protein-like II"/>
    <property type="match status" value="2"/>
</dbReference>
<dbReference type="Proteomes" id="UP001596087">
    <property type="component" value="Unassembled WGS sequence"/>
</dbReference>
<evidence type="ECO:0000256" key="3">
    <source>
        <dbReference type="ARBA" id="ARBA00022729"/>
    </source>
</evidence>